<evidence type="ECO:0000313" key="2">
    <source>
        <dbReference type="Proteomes" id="UP000565455"/>
    </source>
</evidence>
<dbReference type="RefSeq" id="WP_182592977.1">
    <property type="nucleotide sequence ID" value="NZ_JACJIM010000008.1"/>
</dbReference>
<evidence type="ECO:0000313" key="1">
    <source>
        <dbReference type="EMBL" id="MBA9065436.1"/>
    </source>
</evidence>
<protein>
    <submittedName>
        <fullName evidence="1">Uncharacterized protein</fullName>
    </submittedName>
</protein>
<sequence>MAFVCTVDREKGMGTFFTRGEAFAVLIPIGYDDDFDVDKSYNLLLAFDPMPTGELDFTFIIVEHDGETDTEYPYWSARDVSHFIGRDDRALIMSTLLGALRHMLDSHKPSFVHMCTHEADAPEKADEKFIRIADLFERCGYVVRVADPYHGRRIWWMERSVPDAN</sequence>
<organism evidence="1 2">
    <name type="scientific">Methylobacterium fujisawaense</name>
    <dbReference type="NCBI Taxonomy" id="107400"/>
    <lineage>
        <taxon>Bacteria</taxon>
        <taxon>Pseudomonadati</taxon>
        <taxon>Pseudomonadota</taxon>
        <taxon>Alphaproteobacteria</taxon>
        <taxon>Hyphomicrobiales</taxon>
        <taxon>Methylobacteriaceae</taxon>
        <taxon>Methylobacterium</taxon>
    </lineage>
</organism>
<comment type="caution">
    <text evidence="1">The sequence shown here is derived from an EMBL/GenBank/DDBJ whole genome shotgun (WGS) entry which is preliminary data.</text>
</comment>
<proteinExistence type="predicted"/>
<accession>A0ABR6DH67</accession>
<reference evidence="1 2" key="1">
    <citation type="submission" date="2020-08" db="EMBL/GenBank/DDBJ databases">
        <title>Genomic Encyclopedia of Type Strains, Phase IV (KMG-IV): sequencing the most valuable type-strain genomes for metagenomic binning, comparative biology and taxonomic classification.</title>
        <authorList>
            <person name="Goeker M."/>
        </authorList>
    </citation>
    <scope>NUCLEOTIDE SEQUENCE [LARGE SCALE GENOMIC DNA]</scope>
    <source>
        <strain evidence="1 2">DSM 5686</strain>
    </source>
</reference>
<gene>
    <name evidence="1" type="ORF">GGQ91_004853</name>
</gene>
<dbReference type="GeneID" id="96606464"/>
<name>A0ABR6DH67_9HYPH</name>
<dbReference type="Proteomes" id="UP000565455">
    <property type="component" value="Unassembled WGS sequence"/>
</dbReference>
<keyword evidence="2" id="KW-1185">Reference proteome</keyword>
<dbReference type="EMBL" id="JACJIM010000008">
    <property type="protein sequence ID" value="MBA9065436.1"/>
    <property type="molecule type" value="Genomic_DNA"/>
</dbReference>